<dbReference type="InterPro" id="IPR023367">
    <property type="entry name" value="Peptidase_M42_dom2"/>
</dbReference>
<sequence length="342" mass="36873">MPAFDLERTTAVLIELLNTPSPTGYTEAAVRRIEAELDRLDLPYRRTAKGGLVWTLPGTGAEHLTFSAHADTLGAMVKEIRDNGRLGLTQLGGYDWATIEGEEVQVHLQGGRVLTGTVVNTRQSTHVWGSALRDLKRDERVLEVRLDERTGSAAETRALGVEVGDFVSLDSRARLTPAGYIKGRHLDNKASVALFLGVSEALQGRRLRPTVSFVITVYEEVGHGAASDIPAGTTALIAVDMAAIGDGQTSSEHHVTLCVKDSSGPYDHQLGNRVRDVARRAAVDLKVDIYPYYSSDASAAWRAGLPCPTALIGPGVDASHAYERTHQDALDATARLMLALLD</sequence>
<dbReference type="PANTHER" id="PTHR32481">
    <property type="entry name" value="AMINOPEPTIDASE"/>
    <property type="match status" value="1"/>
</dbReference>
<name>A0AAU7UFI6_9DEIO</name>
<organism evidence="9">
    <name type="scientific">Deinococcus sonorensis KR-87</name>
    <dbReference type="NCBI Taxonomy" id="694439"/>
    <lineage>
        <taxon>Bacteria</taxon>
        <taxon>Thermotogati</taxon>
        <taxon>Deinococcota</taxon>
        <taxon>Deinococci</taxon>
        <taxon>Deinococcales</taxon>
        <taxon>Deinococcaceae</taxon>
        <taxon>Deinococcus</taxon>
    </lineage>
</organism>
<dbReference type="Gene3D" id="3.40.630.10">
    <property type="entry name" value="Zn peptidases"/>
    <property type="match status" value="1"/>
</dbReference>
<protein>
    <submittedName>
        <fullName evidence="9">M42 family metallopeptidase</fullName>
    </submittedName>
</protein>
<feature type="binding site" evidence="8">
    <location>
        <position position="220"/>
    </location>
    <ligand>
        <name>Zn(2+)</name>
        <dbReference type="ChEBI" id="CHEBI:29105"/>
        <label>2</label>
    </ligand>
</feature>
<proteinExistence type="inferred from homology"/>
<evidence type="ECO:0000256" key="1">
    <source>
        <dbReference type="ARBA" id="ARBA00006272"/>
    </source>
</evidence>
<reference evidence="9" key="1">
    <citation type="submission" date="2024-06" db="EMBL/GenBank/DDBJ databases">
        <title>Draft Genome Sequence of Deinococcus sonorensis Type Strain KR-87, a Biofilm Producing Representative of the Genus Deinococcus.</title>
        <authorList>
            <person name="Boren L.S."/>
            <person name="Grosso R.A."/>
            <person name="Hugenberg-Cox A.N."/>
            <person name="Hill J.T.E."/>
            <person name="Albert C.M."/>
            <person name="Tuohy J.M."/>
        </authorList>
    </citation>
    <scope>NUCLEOTIDE SEQUENCE</scope>
    <source>
        <strain evidence="9">KR-87</strain>
    </source>
</reference>
<dbReference type="GO" id="GO:0004177">
    <property type="term" value="F:aminopeptidase activity"/>
    <property type="evidence" value="ECO:0007669"/>
    <property type="project" value="UniProtKB-UniRule"/>
</dbReference>
<dbReference type="InterPro" id="IPR008007">
    <property type="entry name" value="Peptidase_M42"/>
</dbReference>
<dbReference type="InterPro" id="IPR051464">
    <property type="entry name" value="Peptidase_M42_aminopept"/>
</dbReference>
<feature type="binding site" evidence="8">
    <location>
        <position position="69"/>
    </location>
    <ligand>
        <name>Zn(2+)</name>
        <dbReference type="ChEBI" id="CHEBI:29105"/>
        <label>1</label>
    </ligand>
</feature>
<dbReference type="Pfam" id="PF05343">
    <property type="entry name" value="Peptidase_M42"/>
    <property type="match status" value="1"/>
</dbReference>
<dbReference type="PIRSF" id="PIRSF001123">
    <property type="entry name" value="PepA_GA"/>
    <property type="match status" value="1"/>
</dbReference>
<comment type="similarity">
    <text evidence="1 6">Belongs to the peptidase M42 family.</text>
</comment>
<keyword evidence="4 8" id="KW-0479">Metal-binding</keyword>
<feature type="binding site" evidence="8">
    <location>
        <position position="320"/>
    </location>
    <ligand>
        <name>Zn(2+)</name>
        <dbReference type="ChEBI" id="CHEBI:29105"/>
        <label>2</label>
    </ligand>
</feature>
<evidence type="ECO:0000256" key="6">
    <source>
        <dbReference type="PIRNR" id="PIRNR001123"/>
    </source>
</evidence>
<accession>A0AAU7UFI6</accession>
<feature type="binding site" evidence="8">
    <location>
        <position position="240"/>
    </location>
    <ligand>
        <name>Zn(2+)</name>
        <dbReference type="ChEBI" id="CHEBI:29105"/>
        <label>1</label>
    </ligand>
</feature>
<comment type="cofactor">
    <cofactor evidence="8">
        <name>a divalent metal cation</name>
        <dbReference type="ChEBI" id="CHEBI:60240"/>
    </cofactor>
    <text evidence="8">Binds 2 divalent metal cations per subunit.</text>
</comment>
<dbReference type="KEGG" id="dsc:ABOD76_11715"/>
<evidence type="ECO:0000256" key="2">
    <source>
        <dbReference type="ARBA" id="ARBA00022438"/>
    </source>
</evidence>
<dbReference type="AlphaFoldDB" id="A0AAU7UFI6"/>
<feature type="binding site" evidence="8">
    <location>
        <position position="187"/>
    </location>
    <ligand>
        <name>Zn(2+)</name>
        <dbReference type="ChEBI" id="CHEBI:29105"/>
        <label>1</label>
    </ligand>
</feature>
<dbReference type="EMBL" id="CP158299">
    <property type="protein sequence ID" value="XBV86942.1"/>
    <property type="molecule type" value="Genomic_DNA"/>
</dbReference>
<evidence type="ECO:0000313" key="9">
    <source>
        <dbReference type="EMBL" id="XBV86942.1"/>
    </source>
</evidence>
<dbReference type="SUPFAM" id="SSF101821">
    <property type="entry name" value="Aminopeptidase/glucanase lid domain"/>
    <property type="match status" value="1"/>
</dbReference>
<dbReference type="GO" id="GO:0006508">
    <property type="term" value="P:proteolysis"/>
    <property type="evidence" value="ECO:0007669"/>
    <property type="project" value="UniProtKB-KW"/>
</dbReference>
<keyword evidence="3" id="KW-0645">Protease</keyword>
<keyword evidence="5" id="KW-0378">Hydrolase</keyword>
<evidence type="ECO:0000256" key="3">
    <source>
        <dbReference type="ARBA" id="ARBA00022670"/>
    </source>
</evidence>
<dbReference type="CDD" id="cd05657">
    <property type="entry name" value="M42_glucanase_like"/>
    <property type="match status" value="1"/>
</dbReference>
<evidence type="ECO:0000256" key="4">
    <source>
        <dbReference type="ARBA" id="ARBA00022723"/>
    </source>
</evidence>
<dbReference type="Gene3D" id="2.40.30.40">
    <property type="entry name" value="Peptidase M42, domain 2"/>
    <property type="match status" value="1"/>
</dbReference>
<evidence type="ECO:0000256" key="7">
    <source>
        <dbReference type="PIRSR" id="PIRSR001123-1"/>
    </source>
</evidence>
<gene>
    <name evidence="9" type="ORF">ABOD76_11715</name>
</gene>
<dbReference type="SUPFAM" id="SSF53187">
    <property type="entry name" value="Zn-dependent exopeptidases"/>
    <property type="match status" value="1"/>
</dbReference>
<evidence type="ECO:0000256" key="8">
    <source>
        <dbReference type="PIRSR" id="PIRSR001123-2"/>
    </source>
</evidence>
<feature type="binding site" evidence="8">
    <location>
        <position position="187"/>
    </location>
    <ligand>
        <name>Zn(2+)</name>
        <dbReference type="ChEBI" id="CHEBI:29105"/>
        <label>2</label>
    </ligand>
</feature>
<dbReference type="PANTHER" id="PTHR32481:SF7">
    <property type="entry name" value="AMINOPEPTIDASE YHFE-RELATED"/>
    <property type="match status" value="1"/>
</dbReference>
<keyword evidence="2" id="KW-0031">Aminopeptidase</keyword>
<dbReference type="GO" id="GO:0046872">
    <property type="term" value="F:metal ion binding"/>
    <property type="evidence" value="ECO:0007669"/>
    <property type="project" value="UniProtKB-UniRule"/>
</dbReference>
<dbReference type="RefSeq" id="WP_350245034.1">
    <property type="nucleotide sequence ID" value="NZ_CP158299.1"/>
</dbReference>
<feature type="active site" description="Proton acceptor" evidence="7">
    <location>
        <position position="219"/>
    </location>
</feature>
<evidence type="ECO:0000256" key="5">
    <source>
        <dbReference type="ARBA" id="ARBA00022801"/>
    </source>
</evidence>